<dbReference type="GO" id="GO:0005975">
    <property type="term" value="P:carbohydrate metabolic process"/>
    <property type="evidence" value="ECO:0007669"/>
    <property type="project" value="InterPro"/>
</dbReference>
<evidence type="ECO:0000256" key="2">
    <source>
        <dbReference type="ARBA" id="ARBA00022801"/>
    </source>
</evidence>
<organism evidence="4">
    <name type="scientific">hydrothermal vent metagenome</name>
    <dbReference type="NCBI Taxonomy" id="652676"/>
    <lineage>
        <taxon>unclassified sequences</taxon>
        <taxon>metagenomes</taxon>
        <taxon>ecological metagenomes</taxon>
    </lineage>
</organism>
<dbReference type="GO" id="GO:0030203">
    <property type="term" value="P:glycosaminoglycan metabolic process"/>
    <property type="evidence" value="ECO:0007669"/>
    <property type="project" value="TreeGrafter"/>
</dbReference>
<gene>
    <name evidence="4" type="ORF">MNBD_IGNAVI01-1261</name>
</gene>
<dbReference type="Pfam" id="PF00728">
    <property type="entry name" value="Glyco_hydro_20"/>
    <property type="match status" value="1"/>
</dbReference>
<dbReference type="InterPro" id="IPR015883">
    <property type="entry name" value="Glyco_hydro_20_cat"/>
</dbReference>
<dbReference type="GO" id="GO:0004563">
    <property type="term" value="F:beta-N-acetylhexosaminidase activity"/>
    <property type="evidence" value="ECO:0007669"/>
    <property type="project" value="InterPro"/>
</dbReference>
<dbReference type="GO" id="GO:0006689">
    <property type="term" value="P:ganglioside catabolic process"/>
    <property type="evidence" value="ECO:0007669"/>
    <property type="project" value="TreeGrafter"/>
</dbReference>
<evidence type="ECO:0000259" key="3">
    <source>
        <dbReference type="Pfam" id="PF00728"/>
    </source>
</evidence>
<feature type="non-terminal residue" evidence="4">
    <location>
        <position position="1"/>
    </location>
</feature>
<dbReference type="Gene3D" id="3.20.20.80">
    <property type="entry name" value="Glycosidases"/>
    <property type="match status" value="1"/>
</dbReference>
<evidence type="ECO:0000313" key="4">
    <source>
        <dbReference type="EMBL" id="VAX23570.1"/>
    </source>
</evidence>
<dbReference type="SUPFAM" id="SSF51445">
    <property type="entry name" value="(Trans)glycosidases"/>
    <property type="match status" value="1"/>
</dbReference>
<dbReference type="InterPro" id="IPR025705">
    <property type="entry name" value="Beta_hexosaminidase_sua/sub"/>
</dbReference>
<comment type="similarity">
    <text evidence="1">Belongs to the glycosyl hydrolase 20 family.</text>
</comment>
<accession>A0A3B1CLQ3</accession>
<dbReference type="PANTHER" id="PTHR22600">
    <property type="entry name" value="BETA-HEXOSAMINIDASE"/>
    <property type="match status" value="1"/>
</dbReference>
<sequence>SAPGPYQIERNWGVMDPTINPTKEETYEFLDNLFGEMTALFPDEYFHIGGDENNGKQWDANDSIQEFMKENNIKDNHDLQAYFNKRVLEILTKHGKKMIGWDEILVPGIPKSIMIQSWRGVESLVQSAQEGYKGILSNGYYIDLMQPASFHYLNDPIPVDSPLTDEKKKNILGGEATMWSELVTPETIDSRIWPRTAAIAERLWSSQSTNDVDDMYKRLGRVSFLLEEHGLTHIKNYDMMLRRLTNDQSIKELKILVDVIEPVKIYTRHSQGVKYTQYSPYTRVVDAARPESNRAREFNKCVQEYLETKNAEKAKTIKYWLDTWRSNHEKLLPVISQSPVIKEIEPLSQNLTNISQVGLEALILLKEGNSAPTKWLDKANALIESAKEPYGQTEIHVIKGIENLVKATE</sequence>
<dbReference type="InterPro" id="IPR017853">
    <property type="entry name" value="GH"/>
</dbReference>
<feature type="domain" description="Glycoside hydrolase family 20 catalytic" evidence="3">
    <location>
        <begin position="9"/>
        <end position="206"/>
    </location>
</feature>
<dbReference type="EMBL" id="UOGD01000254">
    <property type="protein sequence ID" value="VAX23570.1"/>
    <property type="molecule type" value="Genomic_DNA"/>
</dbReference>
<dbReference type="AlphaFoldDB" id="A0A3B1CLQ3"/>
<keyword evidence="2 4" id="KW-0378">Hydrolase</keyword>
<name>A0A3B1CLQ3_9ZZZZ</name>
<protein>
    <submittedName>
        <fullName evidence="4">Beta-glycosyl hydrolase</fullName>
    </submittedName>
</protein>
<proteinExistence type="inferred from homology"/>
<reference evidence="4" key="1">
    <citation type="submission" date="2018-06" db="EMBL/GenBank/DDBJ databases">
        <authorList>
            <person name="Zhirakovskaya E."/>
        </authorList>
    </citation>
    <scope>NUCLEOTIDE SEQUENCE</scope>
</reference>
<dbReference type="GO" id="GO:0005764">
    <property type="term" value="C:lysosome"/>
    <property type="evidence" value="ECO:0007669"/>
    <property type="project" value="TreeGrafter"/>
</dbReference>
<evidence type="ECO:0000256" key="1">
    <source>
        <dbReference type="ARBA" id="ARBA00006285"/>
    </source>
</evidence>
<dbReference type="PRINTS" id="PR00738">
    <property type="entry name" value="GLHYDRLASE20"/>
</dbReference>
<dbReference type="GO" id="GO:0016020">
    <property type="term" value="C:membrane"/>
    <property type="evidence" value="ECO:0007669"/>
    <property type="project" value="TreeGrafter"/>
</dbReference>
<dbReference type="PANTHER" id="PTHR22600:SF21">
    <property type="entry name" value="BETA-HEXOSAMINIDASE A"/>
    <property type="match status" value="1"/>
</dbReference>